<accession>A0ABT6MJS2</accession>
<dbReference type="SUPFAM" id="SSF46785">
    <property type="entry name" value="Winged helix' DNA-binding domain"/>
    <property type="match status" value="1"/>
</dbReference>
<evidence type="ECO:0000256" key="1">
    <source>
        <dbReference type="ARBA" id="ARBA00023015"/>
    </source>
</evidence>
<keyword evidence="1" id="KW-0805">Transcription regulation</keyword>
<dbReference type="InterPro" id="IPR036388">
    <property type="entry name" value="WH-like_DNA-bd_sf"/>
</dbReference>
<dbReference type="EMBL" id="JARXVC010000018">
    <property type="protein sequence ID" value="MDH6284165.1"/>
    <property type="molecule type" value="Genomic_DNA"/>
</dbReference>
<dbReference type="PANTHER" id="PTHR30136:SF24">
    <property type="entry name" value="HTH-TYPE TRANSCRIPTIONAL REPRESSOR ALLR"/>
    <property type="match status" value="1"/>
</dbReference>
<sequence>MPPSDKGPRDDAAGETPSILTKAFDLLKAFNAQERVMTLSELSRASGLPKSTVHRLLARLVDLGAVEPHRSGYKIGMALLQLGAATPAGYMRDVALPYLTKLHQWTGHTVLMGALRGFDVVYLEKIAQRDSPVSIATIGARLPANCTALGMALLAFEDLDDLKDFLPSPLPRLTAKSITSVDILIERLRQVRAEGTARESEEVQPGLACIAAPIVMNGFAVGAISVGYPASDPPTINVSGAVRTTARQIVDELKGGLAQGREHWFPREI</sequence>
<dbReference type="Pfam" id="PF01614">
    <property type="entry name" value="IclR_C"/>
    <property type="match status" value="1"/>
</dbReference>
<gene>
    <name evidence="6" type="ORF">M2280_005417</name>
</gene>
<dbReference type="Gene3D" id="3.30.450.40">
    <property type="match status" value="1"/>
</dbReference>
<dbReference type="Proteomes" id="UP001160334">
    <property type="component" value="Unassembled WGS sequence"/>
</dbReference>
<dbReference type="SUPFAM" id="SSF55781">
    <property type="entry name" value="GAF domain-like"/>
    <property type="match status" value="1"/>
</dbReference>
<dbReference type="InterPro" id="IPR036390">
    <property type="entry name" value="WH_DNA-bd_sf"/>
</dbReference>
<dbReference type="CDD" id="cd00090">
    <property type="entry name" value="HTH_ARSR"/>
    <property type="match status" value="1"/>
</dbReference>
<name>A0ABT6MJS2_9NOCA</name>
<comment type="caution">
    <text evidence="6">The sequence shown here is derived from an EMBL/GenBank/DDBJ whole genome shotgun (WGS) entry which is preliminary data.</text>
</comment>
<dbReference type="SMART" id="SM00346">
    <property type="entry name" value="HTH_ICLR"/>
    <property type="match status" value="1"/>
</dbReference>
<dbReference type="InterPro" id="IPR014757">
    <property type="entry name" value="Tscrpt_reg_IclR_C"/>
</dbReference>
<evidence type="ECO:0000256" key="2">
    <source>
        <dbReference type="ARBA" id="ARBA00023125"/>
    </source>
</evidence>
<dbReference type="InterPro" id="IPR050707">
    <property type="entry name" value="HTH_MetabolicPath_Reg"/>
</dbReference>
<keyword evidence="7" id="KW-1185">Reference proteome</keyword>
<dbReference type="InterPro" id="IPR011991">
    <property type="entry name" value="ArsR-like_HTH"/>
</dbReference>
<dbReference type="GO" id="GO:0003677">
    <property type="term" value="F:DNA binding"/>
    <property type="evidence" value="ECO:0007669"/>
    <property type="project" value="UniProtKB-KW"/>
</dbReference>
<feature type="domain" description="HTH iclR-type" evidence="4">
    <location>
        <begin position="17"/>
        <end position="77"/>
    </location>
</feature>
<evidence type="ECO:0000256" key="3">
    <source>
        <dbReference type="ARBA" id="ARBA00023163"/>
    </source>
</evidence>
<evidence type="ECO:0000313" key="6">
    <source>
        <dbReference type="EMBL" id="MDH6284165.1"/>
    </source>
</evidence>
<evidence type="ECO:0000313" key="7">
    <source>
        <dbReference type="Proteomes" id="UP001160334"/>
    </source>
</evidence>
<dbReference type="PROSITE" id="PS51078">
    <property type="entry name" value="ICLR_ED"/>
    <property type="match status" value="1"/>
</dbReference>
<dbReference type="InterPro" id="IPR005471">
    <property type="entry name" value="Tscrpt_reg_IclR_N"/>
</dbReference>
<evidence type="ECO:0000259" key="5">
    <source>
        <dbReference type="PROSITE" id="PS51078"/>
    </source>
</evidence>
<protein>
    <submittedName>
        <fullName evidence="6">DNA-binding IclR family transcriptional regulator</fullName>
    </submittedName>
</protein>
<dbReference type="Gene3D" id="1.10.10.10">
    <property type="entry name" value="Winged helix-like DNA-binding domain superfamily/Winged helix DNA-binding domain"/>
    <property type="match status" value="1"/>
</dbReference>
<dbReference type="Pfam" id="PF09339">
    <property type="entry name" value="HTH_IclR"/>
    <property type="match status" value="1"/>
</dbReference>
<keyword evidence="3" id="KW-0804">Transcription</keyword>
<dbReference type="RefSeq" id="WP_280763395.1">
    <property type="nucleotide sequence ID" value="NZ_JARXVC010000018.1"/>
</dbReference>
<dbReference type="PANTHER" id="PTHR30136">
    <property type="entry name" value="HELIX-TURN-HELIX TRANSCRIPTIONAL REGULATOR, ICLR FAMILY"/>
    <property type="match status" value="1"/>
</dbReference>
<dbReference type="PROSITE" id="PS51077">
    <property type="entry name" value="HTH_ICLR"/>
    <property type="match status" value="1"/>
</dbReference>
<reference evidence="6 7" key="1">
    <citation type="submission" date="2023-04" db="EMBL/GenBank/DDBJ databases">
        <title>Forest soil microbial communities from Buena Vista Peninsula, Colon Province, Panama.</title>
        <authorList>
            <person name="Bouskill N."/>
        </authorList>
    </citation>
    <scope>NUCLEOTIDE SEQUENCE [LARGE SCALE GENOMIC DNA]</scope>
    <source>
        <strain evidence="6 7">CFH S0262</strain>
    </source>
</reference>
<evidence type="ECO:0000259" key="4">
    <source>
        <dbReference type="PROSITE" id="PS51077"/>
    </source>
</evidence>
<dbReference type="InterPro" id="IPR029016">
    <property type="entry name" value="GAF-like_dom_sf"/>
</dbReference>
<keyword evidence="2 6" id="KW-0238">DNA-binding</keyword>
<proteinExistence type="predicted"/>
<feature type="domain" description="IclR-ED" evidence="5">
    <location>
        <begin position="78"/>
        <end position="255"/>
    </location>
</feature>
<organism evidence="6 7">
    <name type="scientific">Prescottella agglutinans</name>
    <dbReference type="NCBI Taxonomy" id="1644129"/>
    <lineage>
        <taxon>Bacteria</taxon>
        <taxon>Bacillati</taxon>
        <taxon>Actinomycetota</taxon>
        <taxon>Actinomycetes</taxon>
        <taxon>Mycobacteriales</taxon>
        <taxon>Nocardiaceae</taxon>
        <taxon>Prescottella</taxon>
    </lineage>
</organism>